<dbReference type="GO" id="GO:0005886">
    <property type="term" value="C:plasma membrane"/>
    <property type="evidence" value="ECO:0007669"/>
    <property type="project" value="UniProtKB-SubCell"/>
</dbReference>
<keyword evidence="11" id="KW-0406">Ion transport</keyword>
<dbReference type="PANTHER" id="PTHR46157:SF4">
    <property type="entry name" value="K(+) EFFLUX ANTIPORTER 3, CHLOROPLASTIC"/>
    <property type="match status" value="1"/>
</dbReference>
<feature type="transmembrane region" description="Helical" evidence="13">
    <location>
        <begin position="111"/>
        <end position="133"/>
    </location>
</feature>
<evidence type="ECO:0000256" key="8">
    <source>
        <dbReference type="ARBA" id="ARBA00022692"/>
    </source>
</evidence>
<feature type="transmembrane region" description="Helical" evidence="13">
    <location>
        <begin position="221"/>
        <end position="248"/>
    </location>
</feature>
<feature type="transmembrane region" description="Helical" evidence="13">
    <location>
        <begin position="6"/>
        <end position="22"/>
    </location>
</feature>
<evidence type="ECO:0000256" key="7">
    <source>
        <dbReference type="ARBA" id="ARBA00022538"/>
    </source>
</evidence>
<dbReference type="Gene3D" id="1.20.1530.20">
    <property type="match status" value="1"/>
</dbReference>
<feature type="transmembrane region" description="Helical" evidence="13">
    <location>
        <begin position="84"/>
        <end position="105"/>
    </location>
</feature>
<comment type="subcellular location">
    <subcellularLocation>
        <location evidence="1">Cell inner membrane</location>
        <topology evidence="1">Multi-pass membrane protein</topology>
    </subcellularLocation>
</comment>
<feature type="transmembrane region" description="Helical" evidence="13">
    <location>
        <begin position="293"/>
        <end position="311"/>
    </location>
</feature>
<evidence type="ECO:0000256" key="13">
    <source>
        <dbReference type="SAM" id="Phobius"/>
    </source>
</evidence>
<keyword evidence="7" id="KW-0633">Potassium transport</keyword>
<feature type="transmembrane region" description="Helical" evidence="13">
    <location>
        <begin position="323"/>
        <end position="344"/>
    </location>
</feature>
<dbReference type="PANTHER" id="PTHR46157">
    <property type="entry name" value="K(+) EFFLUX ANTIPORTER 3, CHLOROPLASTIC"/>
    <property type="match status" value="1"/>
</dbReference>
<organism evidence="15 16">
    <name type="scientific">Stigmatella erecta</name>
    <dbReference type="NCBI Taxonomy" id="83460"/>
    <lineage>
        <taxon>Bacteria</taxon>
        <taxon>Pseudomonadati</taxon>
        <taxon>Myxococcota</taxon>
        <taxon>Myxococcia</taxon>
        <taxon>Myxococcales</taxon>
        <taxon>Cystobacterineae</taxon>
        <taxon>Archangiaceae</taxon>
        <taxon>Stigmatella</taxon>
    </lineage>
</organism>
<proteinExistence type="inferred from homology"/>
<dbReference type="InterPro" id="IPR036291">
    <property type="entry name" value="NAD(P)-bd_dom_sf"/>
</dbReference>
<keyword evidence="3" id="KW-0813">Transport</keyword>
<evidence type="ECO:0000256" key="6">
    <source>
        <dbReference type="ARBA" id="ARBA00022519"/>
    </source>
</evidence>
<evidence type="ECO:0000256" key="2">
    <source>
        <dbReference type="ARBA" id="ARBA00005551"/>
    </source>
</evidence>
<keyword evidence="9" id="KW-0630">Potassium</keyword>
<dbReference type="GO" id="GO:0006813">
    <property type="term" value="P:potassium ion transport"/>
    <property type="evidence" value="ECO:0007669"/>
    <property type="project" value="UniProtKB-KW"/>
</dbReference>
<comment type="similarity">
    <text evidence="2">Belongs to the monovalent cation:proton antiporter 2 (CPA2) transporter (TC 2.A.37) family.</text>
</comment>
<dbReference type="GO" id="GO:0015297">
    <property type="term" value="F:antiporter activity"/>
    <property type="evidence" value="ECO:0007669"/>
    <property type="project" value="UniProtKB-KW"/>
</dbReference>
<feature type="transmembrane region" description="Helical" evidence="13">
    <location>
        <begin position="356"/>
        <end position="375"/>
    </location>
</feature>
<dbReference type="RefSeq" id="WP_093519897.1">
    <property type="nucleotide sequence ID" value="NZ_FOIJ01000005.1"/>
</dbReference>
<dbReference type="PROSITE" id="PS51201">
    <property type="entry name" value="RCK_N"/>
    <property type="match status" value="1"/>
</dbReference>
<dbReference type="InterPro" id="IPR006153">
    <property type="entry name" value="Cation/H_exchanger_TM"/>
</dbReference>
<gene>
    <name evidence="15" type="ORF">SAMN05443639_105312</name>
</gene>
<evidence type="ECO:0000256" key="3">
    <source>
        <dbReference type="ARBA" id="ARBA00022448"/>
    </source>
</evidence>
<dbReference type="GO" id="GO:1902600">
    <property type="term" value="P:proton transmembrane transport"/>
    <property type="evidence" value="ECO:0007669"/>
    <property type="project" value="InterPro"/>
</dbReference>
<evidence type="ECO:0000256" key="11">
    <source>
        <dbReference type="ARBA" id="ARBA00023065"/>
    </source>
</evidence>
<dbReference type="InterPro" id="IPR003148">
    <property type="entry name" value="RCK_N"/>
</dbReference>
<evidence type="ECO:0000313" key="15">
    <source>
        <dbReference type="EMBL" id="SET91819.1"/>
    </source>
</evidence>
<dbReference type="GO" id="GO:0008324">
    <property type="term" value="F:monoatomic cation transmembrane transporter activity"/>
    <property type="evidence" value="ECO:0007669"/>
    <property type="project" value="InterPro"/>
</dbReference>
<evidence type="ECO:0000256" key="1">
    <source>
        <dbReference type="ARBA" id="ARBA00004429"/>
    </source>
</evidence>
<protein>
    <submittedName>
        <fullName evidence="15">Kef-type potassium/proton antiporter, CPA2 family</fullName>
    </submittedName>
</protein>
<evidence type="ECO:0000313" key="16">
    <source>
        <dbReference type="Proteomes" id="UP000199181"/>
    </source>
</evidence>
<sequence length="591" mass="63255">MSLLQQALVFLAAAVVAVTLFKKLGLGSVLGYLAAGVVIGPWGLGAVPDVQSILHFSEFGVVLLLFLIGLELEPARLWALRRTVFGLGGAQVALTGALLAGVGIATGMRPATAAVAGLGLSLSSTAFALQLLSEKNELPTPHGQAAFGILLFQDLAVIPLLALLPLLGSGEAPSSEPGWMAALKGLGVLAVVIGAGRYLVRPLFQRVAAAHSQELFTASALLLVIGTAVLVNAAGLSMALGSFLAGVLLADSEFRHELEADIEPFKGLLLGLFFIAVGMSVNLGLIASAPLKVLLWVVGLVGLKALVLWGLGRWRLGSTESAWSLALIISQGGEFAFVLFSLAVGLHVMEQSLADLMVVTVSLSMAVTPVLFAAYTRWLRPRLRHQAPRAFDVSPQEDHPVLIAGFGRVGQVVGRLLRAKRIGFTALDISSENIEFLKRFGNNVVHYGDASRLDLLRAARADKARVFVLAIDDIQASLRTAETVLQHFPHLTVFARARNRQHAYQLMNLGIKNIMRETWASSLEMGGGILEALGLTYSESRSALERFRENDENLLAATAPYHRDEKKLTELAVQARKELESLFEQDARKSP</sequence>
<feature type="transmembrane region" description="Helical" evidence="13">
    <location>
        <begin position="179"/>
        <end position="200"/>
    </location>
</feature>
<name>A0A1I0I594_9BACT</name>
<dbReference type="AlphaFoldDB" id="A0A1I0I594"/>
<feature type="transmembrane region" description="Helical" evidence="13">
    <location>
        <begin position="268"/>
        <end position="286"/>
    </location>
</feature>
<evidence type="ECO:0000256" key="5">
    <source>
        <dbReference type="ARBA" id="ARBA00022475"/>
    </source>
</evidence>
<evidence type="ECO:0000256" key="12">
    <source>
        <dbReference type="ARBA" id="ARBA00023136"/>
    </source>
</evidence>
<keyword evidence="10 13" id="KW-1133">Transmembrane helix</keyword>
<dbReference type="Pfam" id="PF00999">
    <property type="entry name" value="Na_H_Exchanger"/>
    <property type="match status" value="1"/>
</dbReference>
<keyword evidence="8 13" id="KW-0812">Transmembrane</keyword>
<dbReference type="FunFam" id="1.20.1530.20:FF:000001">
    <property type="entry name" value="Glutathione-regulated potassium-efflux system protein KefB"/>
    <property type="match status" value="1"/>
</dbReference>
<evidence type="ECO:0000256" key="4">
    <source>
        <dbReference type="ARBA" id="ARBA00022449"/>
    </source>
</evidence>
<evidence type="ECO:0000256" key="10">
    <source>
        <dbReference type="ARBA" id="ARBA00022989"/>
    </source>
</evidence>
<feature type="transmembrane region" description="Helical" evidence="13">
    <location>
        <begin position="29"/>
        <end position="47"/>
    </location>
</feature>
<dbReference type="SUPFAM" id="SSF51735">
    <property type="entry name" value="NAD(P)-binding Rossmann-fold domains"/>
    <property type="match status" value="1"/>
</dbReference>
<keyword evidence="16" id="KW-1185">Reference proteome</keyword>
<keyword evidence="5" id="KW-1003">Cell membrane</keyword>
<dbReference type="InterPro" id="IPR004771">
    <property type="entry name" value="K/H_exchanger"/>
</dbReference>
<dbReference type="Pfam" id="PF02254">
    <property type="entry name" value="TrkA_N"/>
    <property type="match status" value="1"/>
</dbReference>
<evidence type="ECO:0000256" key="9">
    <source>
        <dbReference type="ARBA" id="ARBA00022958"/>
    </source>
</evidence>
<feature type="transmembrane region" description="Helical" evidence="13">
    <location>
        <begin position="53"/>
        <end position="72"/>
    </location>
</feature>
<dbReference type="Proteomes" id="UP000199181">
    <property type="component" value="Unassembled WGS sequence"/>
</dbReference>
<dbReference type="InterPro" id="IPR038770">
    <property type="entry name" value="Na+/solute_symporter_sf"/>
</dbReference>
<feature type="transmembrane region" description="Helical" evidence="13">
    <location>
        <begin position="145"/>
        <end position="167"/>
    </location>
</feature>
<dbReference type="EMBL" id="FOIJ01000005">
    <property type="protein sequence ID" value="SET91819.1"/>
    <property type="molecule type" value="Genomic_DNA"/>
</dbReference>
<accession>A0A1I0I594</accession>
<keyword evidence="12 13" id="KW-0472">Membrane</keyword>
<keyword evidence="4" id="KW-0050">Antiport</keyword>
<dbReference type="NCBIfam" id="TIGR00932">
    <property type="entry name" value="2a37"/>
    <property type="match status" value="1"/>
</dbReference>
<dbReference type="Gene3D" id="3.40.50.720">
    <property type="entry name" value="NAD(P)-binding Rossmann-like Domain"/>
    <property type="match status" value="1"/>
</dbReference>
<keyword evidence="6" id="KW-0997">Cell inner membrane</keyword>
<feature type="domain" description="RCK N-terminal" evidence="14">
    <location>
        <begin position="397"/>
        <end position="515"/>
    </location>
</feature>
<reference evidence="16" key="1">
    <citation type="submission" date="2016-10" db="EMBL/GenBank/DDBJ databases">
        <authorList>
            <person name="Varghese N."/>
            <person name="Submissions S."/>
        </authorList>
    </citation>
    <scope>NUCLEOTIDE SEQUENCE [LARGE SCALE GENOMIC DNA]</scope>
    <source>
        <strain evidence="16">DSM 16858</strain>
    </source>
</reference>
<dbReference type="FunFam" id="3.40.50.720:FF:000036">
    <property type="entry name" value="Glutathione-regulated potassium-efflux system protein KefB"/>
    <property type="match status" value="1"/>
</dbReference>
<evidence type="ECO:0000259" key="14">
    <source>
        <dbReference type="PROSITE" id="PS51201"/>
    </source>
</evidence>